<dbReference type="GO" id="GO:0043328">
    <property type="term" value="P:protein transport to vacuole involved in ubiquitin-dependent protein catabolic process via the multivesicular body sorting pathway"/>
    <property type="evidence" value="ECO:0007669"/>
    <property type="project" value="TreeGrafter"/>
</dbReference>
<dbReference type="AlphaFoldDB" id="A0A8J8NPJ9"/>
<evidence type="ECO:0000256" key="3">
    <source>
        <dbReference type="ARBA" id="ARBA00022927"/>
    </source>
</evidence>
<organism evidence="4 5">
    <name type="scientific">Halteria grandinella</name>
    <dbReference type="NCBI Taxonomy" id="5974"/>
    <lineage>
        <taxon>Eukaryota</taxon>
        <taxon>Sar</taxon>
        <taxon>Alveolata</taxon>
        <taxon>Ciliophora</taxon>
        <taxon>Intramacronucleata</taxon>
        <taxon>Spirotrichea</taxon>
        <taxon>Stichotrichia</taxon>
        <taxon>Sporadotrichida</taxon>
        <taxon>Halteriidae</taxon>
        <taxon>Halteria</taxon>
    </lineage>
</organism>
<gene>
    <name evidence="4" type="ORF">FGO68_gene12395</name>
</gene>
<dbReference type="InterPro" id="IPR036390">
    <property type="entry name" value="WH_DNA-bd_sf"/>
</dbReference>
<proteinExistence type="inferred from homology"/>
<dbReference type="GO" id="GO:0005198">
    <property type="term" value="F:structural molecule activity"/>
    <property type="evidence" value="ECO:0007669"/>
    <property type="project" value="TreeGrafter"/>
</dbReference>
<dbReference type="EMBL" id="RRYP01011223">
    <property type="protein sequence ID" value="TNV77875.1"/>
    <property type="molecule type" value="Genomic_DNA"/>
</dbReference>
<evidence type="ECO:0000256" key="1">
    <source>
        <dbReference type="ARBA" id="ARBA00009674"/>
    </source>
</evidence>
<dbReference type="SUPFAM" id="SSF46785">
    <property type="entry name" value="Winged helix' DNA-binding domain"/>
    <property type="match status" value="2"/>
</dbReference>
<dbReference type="InterPro" id="IPR008570">
    <property type="entry name" value="ESCRT-II_cplx_Vps25-sub"/>
</dbReference>
<dbReference type="PANTHER" id="PTHR13149:SF0">
    <property type="entry name" value="VACUOLAR PROTEIN-SORTING-ASSOCIATED PROTEIN 25"/>
    <property type="match status" value="1"/>
</dbReference>
<accession>A0A8J8NPJ9</accession>
<evidence type="ECO:0008006" key="6">
    <source>
        <dbReference type="Google" id="ProtNLM"/>
    </source>
</evidence>
<dbReference type="InterPro" id="IPR014041">
    <property type="entry name" value="ESCRT-II_cplx_Vps25-sub_N"/>
</dbReference>
<evidence type="ECO:0000313" key="5">
    <source>
        <dbReference type="Proteomes" id="UP000785679"/>
    </source>
</evidence>
<sequence>MVEAASRIDLPDLHSQPFFYTIQLNQDTRERQLKLWAEILLSYAKSQGKMGYSVQELYESEGVCVNKKVNRRLSIEAVGKVMEYMVEKGLADYSADDGTKDKVFIYAKPLQTIATAIFTWADRNCKIGSVETLVDLREDSSVKGEIFHMLDIKIIEKACLALQKEGKAEVFELDVSGLEGTKGVKFFHQ</sequence>
<dbReference type="Gene3D" id="1.10.10.570">
    <property type="entry name" value="Winged helix' DNA-binding domain. Chain C. Domain 1"/>
    <property type="match status" value="1"/>
</dbReference>
<protein>
    <recommendedName>
        <fullName evidence="6">ESCRT-II complex subunit VPS25</fullName>
    </recommendedName>
</protein>
<name>A0A8J8NPJ9_HALGN</name>
<comment type="caution">
    <text evidence="4">The sequence shown here is derived from an EMBL/GenBank/DDBJ whole genome shotgun (WGS) entry which is preliminary data.</text>
</comment>
<evidence type="ECO:0000313" key="4">
    <source>
        <dbReference type="EMBL" id="TNV77875.1"/>
    </source>
</evidence>
<dbReference type="Gene3D" id="1.10.10.10">
    <property type="entry name" value="Winged helix-like DNA-binding domain superfamily/Winged helix DNA-binding domain"/>
    <property type="match status" value="1"/>
</dbReference>
<dbReference type="GO" id="GO:0042803">
    <property type="term" value="F:protein homodimerization activity"/>
    <property type="evidence" value="ECO:0007669"/>
    <property type="project" value="TreeGrafter"/>
</dbReference>
<dbReference type="Pfam" id="PF05871">
    <property type="entry name" value="ESCRT-II"/>
    <property type="match status" value="1"/>
</dbReference>
<dbReference type="Proteomes" id="UP000785679">
    <property type="component" value="Unassembled WGS sequence"/>
</dbReference>
<comment type="similarity">
    <text evidence="1">Belongs to the VPS25 family.</text>
</comment>
<dbReference type="PANTHER" id="PTHR13149">
    <property type="entry name" value="VACUOLAR PROTEIN SORTING-ASSOCIATED PROTEIN VPS25"/>
    <property type="match status" value="1"/>
</dbReference>
<dbReference type="GO" id="GO:0000814">
    <property type="term" value="C:ESCRT II complex"/>
    <property type="evidence" value="ECO:0007669"/>
    <property type="project" value="InterPro"/>
</dbReference>
<keyword evidence="5" id="KW-1185">Reference proteome</keyword>
<evidence type="ECO:0000256" key="2">
    <source>
        <dbReference type="ARBA" id="ARBA00022448"/>
    </source>
</evidence>
<keyword evidence="2" id="KW-0813">Transport</keyword>
<keyword evidence="3" id="KW-0653">Protein transport</keyword>
<dbReference type="OrthoDB" id="245150at2759"/>
<dbReference type="InterPro" id="IPR036388">
    <property type="entry name" value="WH-like_DNA-bd_sf"/>
</dbReference>
<reference evidence="4" key="1">
    <citation type="submission" date="2019-06" db="EMBL/GenBank/DDBJ databases">
        <authorList>
            <person name="Zheng W."/>
        </authorList>
    </citation>
    <scope>NUCLEOTIDE SEQUENCE</scope>
    <source>
        <strain evidence="4">QDHG01</strain>
    </source>
</reference>